<comment type="caution">
    <text evidence="2">The sequence shown here is derived from an EMBL/GenBank/DDBJ whole genome shotgun (WGS) entry which is preliminary data.</text>
</comment>
<keyword evidence="1" id="KW-0472">Membrane</keyword>
<dbReference type="Proteomes" id="UP000294801">
    <property type="component" value="Unassembled WGS sequence"/>
</dbReference>
<keyword evidence="3" id="KW-1185">Reference proteome</keyword>
<feature type="transmembrane region" description="Helical" evidence="1">
    <location>
        <begin position="57"/>
        <end position="75"/>
    </location>
</feature>
<feature type="transmembrane region" description="Helical" evidence="1">
    <location>
        <begin position="82"/>
        <end position="101"/>
    </location>
</feature>
<sequence>MHPKARTGRSLSRPARWTALLFGLGLMVLGALAAITARYAGRTRTGQAVLLLDGDAVSTGLGLMAFGVALFAFWARRPAVAGAWMGVWMVLGVLLMLAPAWR</sequence>
<evidence type="ECO:0000313" key="3">
    <source>
        <dbReference type="Proteomes" id="UP000294801"/>
    </source>
</evidence>
<gene>
    <name evidence="2" type="ORF">EV669_11210</name>
</gene>
<reference evidence="2 3" key="1">
    <citation type="submission" date="2019-03" db="EMBL/GenBank/DDBJ databases">
        <title>Genomic Encyclopedia of Type Strains, Phase IV (KMG-IV): sequencing the most valuable type-strain genomes for metagenomic binning, comparative biology and taxonomic classification.</title>
        <authorList>
            <person name="Goeker M."/>
        </authorList>
    </citation>
    <scope>NUCLEOTIDE SEQUENCE [LARGE SCALE GENOMIC DNA]</scope>
    <source>
        <strain evidence="2 3">DSM 18507</strain>
    </source>
</reference>
<evidence type="ECO:0000256" key="1">
    <source>
        <dbReference type="SAM" id="Phobius"/>
    </source>
</evidence>
<dbReference type="RefSeq" id="WP_132098970.1">
    <property type="nucleotide sequence ID" value="NZ_SMDA01000012.1"/>
</dbReference>
<proteinExistence type="predicted"/>
<name>A0ABY2CWN7_GULMO</name>
<protein>
    <submittedName>
        <fullName evidence="2">Uncharacterized protein</fullName>
    </submittedName>
</protein>
<accession>A0ABY2CWN7</accession>
<keyword evidence="1" id="KW-0812">Transmembrane</keyword>
<keyword evidence="1" id="KW-1133">Transmembrane helix</keyword>
<evidence type="ECO:0000313" key="2">
    <source>
        <dbReference type="EMBL" id="TCW28461.1"/>
    </source>
</evidence>
<organism evidence="2 3">
    <name type="scientific">Gulbenkiania mobilis</name>
    <dbReference type="NCBI Taxonomy" id="397457"/>
    <lineage>
        <taxon>Bacteria</taxon>
        <taxon>Pseudomonadati</taxon>
        <taxon>Pseudomonadota</taxon>
        <taxon>Betaproteobacteria</taxon>
        <taxon>Neisseriales</taxon>
        <taxon>Chromobacteriaceae</taxon>
        <taxon>Gulbenkiania</taxon>
    </lineage>
</organism>
<dbReference type="EMBL" id="SMDA01000012">
    <property type="protein sequence ID" value="TCW28461.1"/>
    <property type="molecule type" value="Genomic_DNA"/>
</dbReference>